<protein>
    <submittedName>
        <fullName evidence="5">Uncharacterized protein</fullName>
    </submittedName>
</protein>
<reference evidence="5 6" key="1">
    <citation type="journal article" date="2015" name="BMC Genomics">
        <title>Gene expression during zombie ant biting behavior reflects the complexity underlying fungal parasitic behavioral manipulation.</title>
        <authorList>
            <person name="de Bekker C."/>
            <person name="Ohm R.A."/>
            <person name="Loreto R.G."/>
            <person name="Sebastian A."/>
            <person name="Albert I."/>
            <person name="Merrow M."/>
            <person name="Brachmann A."/>
            <person name="Hughes D.P."/>
        </authorList>
    </citation>
    <scope>NUCLEOTIDE SEQUENCE [LARGE SCALE GENOMIC DNA]</scope>
    <source>
        <strain evidence="5 6">SC16a</strain>
    </source>
</reference>
<dbReference type="PANTHER" id="PTHR12001:SF72">
    <property type="entry name" value="THIJ_PFPI FAMILY PROTEIN (AFU_ORTHOLOGUE AFUA_3G01210)-RELATED"/>
    <property type="match status" value="1"/>
</dbReference>
<dbReference type="GO" id="GO:0043386">
    <property type="term" value="P:mycotoxin biosynthetic process"/>
    <property type="evidence" value="ECO:0007669"/>
    <property type="project" value="UniProtKB-ARBA"/>
</dbReference>
<dbReference type="InterPro" id="IPR000092">
    <property type="entry name" value="Polyprenyl_synt"/>
</dbReference>
<evidence type="ECO:0000313" key="6">
    <source>
        <dbReference type="Proteomes" id="UP000037136"/>
    </source>
</evidence>
<dbReference type="GO" id="GO:0046872">
    <property type="term" value="F:metal ion binding"/>
    <property type="evidence" value="ECO:0007669"/>
    <property type="project" value="UniProtKB-KW"/>
</dbReference>
<dbReference type="CDD" id="cd00867">
    <property type="entry name" value="Trans_IPPS"/>
    <property type="match status" value="1"/>
</dbReference>
<dbReference type="Pfam" id="PF00348">
    <property type="entry name" value="polyprenyl_synt"/>
    <property type="match status" value="1"/>
</dbReference>
<reference evidence="5 6" key="2">
    <citation type="journal article" date="2017" name="Sci. Rep.">
        <title>Ant-infecting Ophiocordyceps genomes reveal a high diversity of potential behavioral manipulation genes and a possible major role for enterotoxins.</title>
        <authorList>
            <person name="de Bekker C."/>
            <person name="Ohm R.A."/>
            <person name="Evans H.C."/>
            <person name="Brachmann A."/>
            <person name="Hughes D.P."/>
        </authorList>
    </citation>
    <scope>NUCLEOTIDE SEQUENCE [LARGE SCALE GENOMIC DNA]</scope>
    <source>
        <strain evidence="5 6">SC16a</strain>
    </source>
</reference>
<name>A0A2A9PF86_OPHUN</name>
<keyword evidence="2" id="KW-0479">Metal-binding</keyword>
<organism evidence="5 6">
    <name type="scientific">Ophiocordyceps unilateralis</name>
    <name type="common">Zombie-ant fungus</name>
    <name type="synonym">Torrubia unilateralis</name>
    <dbReference type="NCBI Taxonomy" id="268505"/>
    <lineage>
        <taxon>Eukaryota</taxon>
        <taxon>Fungi</taxon>
        <taxon>Dikarya</taxon>
        <taxon>Ascomycota</taxon>
        <taxon>Pezizomycotina</taxon>
        <taxon>Sordariomycetes</taxon>
        <taxon>Hypocreomycetidae</taxon>
        <taxon>Hypocreales</taxon>
        <taxon>Ophiocordycipitaceae</taxon>
        <taxon>Ophiocordyceps</taxon>
    </lineage>
</organism>
<comment type="caution">
    <text evidence="5">The sequence shown here is derived from an EMBL/GenBank/DDBJ whole genome shotgun (WGS) entry which is preliminary data.</text>
</comment>
<dbReference type="Proteomes" id="UP000037136">
    <property type="component" value="Unassembled WGS sequence"/>
</dbReference>
<dbReference type="SUPFAM" id="SSF48576">
    <property type="entry name" value="Terpenoid synthases"/>
    <property type="match status" value="1"/>
</dbReference>
<keyword evidence="6" id="KW-1185">Reference proteome</keyword>
<dbReference type="Gene3D" id="1.10.600.10">
    <property type="entry name" value="Farnesyl Diphosphate Synthase"/>
    <property type="match status" value="1"/>
</dbReference>
<keyword evidence="1 4" id="KW-0808">Transferase</keyword>
<dbReference type="PANTHER" id="PTHR12001">
    <property type="entry name" value="GERANYLGERANYL PYROPHOSPHATE SYNTHASE"/>
    <property type="match status" value="1"/>
</dbReference>
<evidence type="ECO:0000256" key="2">
    <source>
        <dbReference type="ARBA" id="ARBA00022723"/>
    </source>
</evidence>
<evidence type="ECO:0000313" key="5">
    <source>
        <dbReference type="EMBL" id="PFH59496.1"/>
    </source>
</evidence>
<sequence>MTDKSNICMYPRPACRSQASNKGRADTCRLQRAFHRQPFTRAKVNAVGRTHIYGCFTSSWDRVGITDVATLFVAFSMGFLAKRSSDSKSAASLGPVQQYGYCKKTPDKTEKPADIECPYEYLVRLYGKHHFKPFVDEFQPTLQQDDPVKYMLVLDMMDAVHFALILVDDISDDSYRRKDQPTAHLLYGASETANRAYLVLTTVINRALRERQVLGVELMKALEKILQGQDMSLVWRRDGLESFQYQGDESILAYKNMAMLKTGTLFILLGRLLNDGDDSLDDLMTRFGWYAQLQNDCKNIYSPEYNGSKGAVAEDLRNGELSFPIVVALNDNSCGPIMRRAFQSRAAADVEAALKSLQAPQVKRACIEALQQAGVGMEKMVSLWGRREKMTAGSSAC</sequence>
<dbReference type="AlphaFoldDB" id="A0A2A9PF86"/>
<evidence type="ECO:0000256" key="1">
    <source>
        <dbReference type="ARBA" id="ARBA00022679"/>
    </source>
</evidence>
<keyword evidence="3" id="KW-0460">Magnesium</keyword>
<evidence type="ECO:0000256" key="4">
    <source>
        <dbReference type="RuleBase" id="RU004466"/>
    </source>
</evidence>
<dbReference type="STRING" id="268505.A0A2A9PF86"/>
<comment type="similarity">
    <text evidence="4">Belongs to the FPP/GGPP synthase family.</text>
</comment>
<dbReference type="GO" id="GO:0046165">
    <property type="term" value="P:alcohol biosynthetic process"/>
    <property type="evidence" value="ECO:0007669"/>
    <property type="project" value="UniProtKB-ARBA"/>
</dbReference>
<dbReference type="GO" id="GO:0008299">
    <property type="term" value="P:isoprenoid biosynthetic process"/>
    <property type="evidence" value="ECO:0007669"/>
    <property type="project" value="InterPro"/>
</dbReference>
<proteinExistence type="inferred from homology"/>
<accession>A0A2A9PF86</accession>
<gene>
    <name evidence="5" type="ORF">XA68_12256</name>
</gene>
<dbReference type="InterPro" id="IPR008949">
    <property type="entry name" value="Isoprenoid_synthase_dom_sf"/>
</dbReference>
<dbReference type="OrthoDB" id="6921389at2759"/>
<dbReference type="EMBL" id="LAZP02000194">
    <property type="protein sequence ID" value="PFH59496.1"/>
    <property type="molecule type" value="Genomic_DNA"/>
</dbReference>
<dbReference type="GO" id="GO:0004659">
    <property type="term" value="F:prenyltransferase activity"/>
    <property type="evidence" value="ECO:0007669"/>
    <property type="project" value="InterPro"/>
</dbReference>
<evidence type="ECO:0000256" key="3">
    <source>
        <dbReference type="ARBA" id="ARBA00022842"/>
    </source>
</evidence>